<dbReference type="OrthoDB" id="4964541at2"/>
<accession>A0A3T0I4C1</accession>
<dbReference type="GO" id="GO:0022857">
    <property type="term" value="F:transmembrane transporter activity"/>
    <property type="evidence" value="ECO:0007669"/>
    <property type="project" value="TreeGrafter"/>
</dbReference>
<keyword evidence="3" id="KW-1003">Cell membrane</keyword>
<evidence type="ECO:0000256" key="6">
    <source>
        <dbReference type="ARBA" id="ARBA00022989"/>
    </source>
</evidence>
<comment type="similarity">
    <text evidence="8">Belongs to the TRAP transporter small permease family.</text>
</comment>
<dbReference type="InterPro" id="IPR055348">
    <property type="entry name" value="DctQ"/>
</dbReference>
<keyword evidence="6 9" id="KW-1133">Transmembrane helix</keyword>
<feature type="transmembrane region" description="Helical" evidence="9">
    <location>
        <begin position="124"/>
        <end position="143"/>
    </location>
</feature>
<evidence type="ECO:0000256" key="2">
    <source>
        <dbReference type="ARBA" id="ARBA00022448"/>
    </source>
</evidence>
<comment type="subcellular location">
    <subcellularLocation>
        <location evidence="1">Cell inner membrane</location>
        <topology evidence="1">Multi-pass membrane protein</topology>
    </subcellularLocation>
</comment>
<evidence type="ECO:0000313" key="12">
    <source>
        <dbReference type="Proteomes" id="UP000282892"/>
    </source>
</evidence>
<feature type="transmembrane region" description="Helical" evidence="9">
    <location>
        <begin position="12"/>
        <end position="34"/>
    </location>
</feature>
<keyword evidence="5 9" id="KW-0812">Transmembrane</keyword>
<name>A0A3T0I4C1_9BACI</name>
<evidence type="ECO:0000259" key="10">
    <source>
        <dbReference type="Pfam" id="PF04290"/>
    </source>
</evidence>
<feature type="domain" description="Tripartite ATP-independent periplasmic transporters DctQ component" evidence="10">
    <location>
        <begin position="20"/>
        <end position="151"/>
    </location>
</feature>
<dbReference type="GO" id="GO:0005886">
    <property type="term" value="C:plasma membrane"/>
    <property type="evidence" value="ECO:0007669"/>
    <property type="project" value="UniProtKB-SubCell"/>
</dbReference>
<evidence type="ECO:0000256" key="9">
    <source>
        <dbReference type="SAM" id="Phobius"/>
    </source>
</evidence>
<dbReference type="STRING" id="1193713.GCA_001636315_01809"/>
<dbReference type="EMBL" id="CP022572">
    <property type="protein sequence ID" value="AZU64153.1"/>
    <property type="molecule type" value="Genomic_DNA"/>
</dbReference>
<proteinExistence type="inferred from homology"/>
<gene>
    <name evidence="11" type="ORF">CHR53_24550</name>
</gene>
<dbReference type="InterPro" id="IPR007387">
    <property type="entry name" value="TRAP_DctQ"/>
</dbReference>
<evidence type="ECO:0000256" key="3">
    <source>
        <dbReference type="ARBA" id="ARBA00022475"/>
    </source>
</evidence>
<evidence type="ECO:0000256" key="7">
    <source>
        <dbReference type="ARBA" id="ARBA00023136"/>
    </source>
</evidence>
<feature type="transmembrane region" description="Helical" evidence="9">
    <location>
        <begin position="46"/>
        <end position="62"/>
    </location>
</feature>
<evidence type="ECO:0000256" key="5">
    <source>
        <dbReference type="ARBA" id="ARBA00022692"/>
    </source>
</evidence>
<evidence type="ECO:0000256" key="8">
    <source>
        <dbReference type="ARBA" id="ARBA00038436"/>
    </source>
</evidence>
<dbReference type="AlphaFoldDB" id="A0A3T0I4C1"/>
<feature type="transmembrane region" description="Helical" evidence="9">
    <location>
        <begin position="83"/>
        <end position="104"/>
    </location>
</feature>
<protein>
    <submittedName>
        <fullName evidence="11">TRAP transporter small permease</fullName>
    </submittedName>
</protein>
<evidence type="ECO:0000256" key="1">
    <source>
        <dbReference type="ARBA" id="ARBA00004429"/>
    </source>
</evidence>
<dbReference type="PANTHER" id="PTHR35011">
    <property type="entry name" value="2,3-DIKETO-L-GULONATE TRAP TRANSPORTER SMALL PERMEASE PROTEIN YIAM"/>
    <property type="match status" value="1"/>
</dbReference>
<reference evidence="11 12" key="1">
    <citation type="submission" date="2017-07" db="EMBL/GenBank/DDBJ databases">
        <title>The complete genome sequence of Bacillus mesonae strain H20-5, an efficient strain improving plant abiotic stress resistance.</title>
        <authorList>
            <person name="Kim S.Y."/>
            <person name="Song H."/>
            <person name="Sang M.K."/>
            <person name="Weon H.-Y."/>
            <person name="Song J."/>
        </authorList>
    </citation>
    <scope>NUCLEOTIDE SEQUENCE [LARGE SCALE GENOMIC DNA]</scope>
    <source>
        <strain evidence="11 12">H20-5</strain>
    </source>
</reference>
<sequence>MSKAIAYIENTILAITLAVMSILAFANIVSRYLFHYSISFTEEVTVNLFVLLTFLGAAAGIRNSAHLGFTMLFDKLSGVPKKFLIVFTCALISAIFLIFVYFGYDMVSFQIESNQKTPALGWNQWVFTLGFPIGCLFGLYRAIEAGFREWKAASQQESGVKA</sequence>
<dbReference type="PANTHER" id="PTHR35011:SF2">
    <property type="entry name" value="2,3-DIKETO-L-GULONATE TRAP TRANSPORTER SMALL PERMEASE PROTEIN YIAM"/>
    <property type="match status" value="1"/>
</dbReference>
<dbReference type="Proteomes" id="UP000282892">
    <property type="component" value="Chromosome"/>
</dbReference>
<keyword evidence="7 9" id="KW-0472">Membrane</keyword>
<keyword evidence="2" id="KW-0813">Transport</keyword>
<dbReference type="KEGG" id="nmk:CHR53_24550"/>
<organism evidence="11 12">
    <name type="scientific">Neobacillus mesonae</name>
    <dbReference type="NCBI Taxonomy" id="1193713"/>
    <lineage>
        <taxon>Bacteria</taxon>
        <taxon>Bacillati</taxon>
        <taxon>Bacillota</taxon>
        <taxon>Bacilli</taxon>
        <taxon>Bacillales</taxon>
        <taxon>Bacillaceae</taxon>
        <taxon>Neobacillus</taxon>
    </lineage>
</organism>
<dbReference type="GO" id="GO:0015740">
    <property type="term" value="P:C4-dicarboxylate transport"/>
    <property type="evidence" value="ECO:0007669"/>
    <property type="project" value="TreeGrafter"/>
</dbReference>
<keyword evidence="4" id="KW-0997">Cell inner membrane</keyword>
<dbReference type="Pfam" id="PF04290">
    <property type="entry name" value="DctQ"/>
    <property type="match status" value="1"/>
</dbReference>
<evidence type="ECO:0000256" key="4">
    <source>
        <dbReference type="ARBA" id="ARBA00022519"/>
    </source>
</evidence>
<keyword evidence="12" id="KW-1185">Reference proteome</keyword>
<dbReference type="RefSeq" id="WP_066388224.1">
    <property type="nucleotide sequence ID" value="NZ_CP022572.1"/>
</dbReference>
<evidence type="ECO:0000313" key="11">
    <source>
        <dbReference type="EMBL" id="AZU64153.1"/>
    </source>
</evidence>